<dbReference type="Proteomes" id="UP000186922">
    <property type="component" value="Unassembled WGS sequence"/>
</dbReference>
<comment type="caution">
    <text evidence="1">The sequence shown here is derived from an EMBL/GenBank/DDBJ whole genome shotgun (WGS) entry which is preliminary data.</text>
</comment>
<name>A0A1D1V5L1_RAMVA</name>
<proteinExistence type="predicted"/>
<organism evidence="1 2">
    <name type="scientific">Ramazzottius varieornatus</name>
    <name type="common">Water bear</name>
    <name type="synonym">Tardigrade</name>
    <dbReference type="NCBI Taxonomy" id="947166"/>
    <lineage>
        <taxon>Eukaryota</taxon>
        <taxon>Metazoa</taxon>
        <taxon>Ecdysozoa</taxon>
        <taxon>Tardigrada</taxon>
        <taxon>Eutardigrada</taxon>
        <taxon>Parachela</taxon>
        <taxon>Hypsibioidea</taxon>
        <taxon>Ramazzottiidae</taxon>
        <taxon>Ramazzottius</taxon>
    </lineage>
</organism>
<protein>
    <submittedName>
        <fullName evidence="1">Uncharacterized protein</fullName>
    </submittedName>
</protein>
<sequence>MRALAGWYLSEKDKSAGRRVFAGTTLEFSAMSPPESSFLLTNNPSQARKEFVFLMFGEEIVQRAGL</sequence>
<reference evidence="1 2" key="1">
    <citation type="journal article" date="2016" name="Nat. Commun.">
        <title>Extremotolerant tardigrade genome and improved radiotolerance of human cultured cells by tardigrade-unique protein.</title>
        <authorList>
            <person name="Hashimoto T."/>
            <person name="Horikawa D.D."/>
            <person name="Saito Y."/>
            <person name="Kuwahara H."/>
            <person name="Kozuka-Hata H."/>
            <person name="Shin-I T."/>
            <person name="Minakuchi Y."/>
            <person name="Ohishi K."/>
            <person name="Motoyama A."/>
            <person name="Aizu T."/>
            <person name="Enomoto A."/>
            <person name="Kondo K."/>
            <person name="Tanaka S."/>
            <person name="Hara Y."/>
            <person name="Koshikawa S."/>
            <person name="Sagara H."/>
            <person name="Miura T."/>
            <person name="Yokobori S."/>
            <person name="Miyagawa K."/>
            <person name="Suzuki Y."/>
            <person name="Kubo T."/>
            <person name="Oyama M."/>
            <person name="Kohara Y."/>
            <person name="Fujiyama A."/>
            <person name="Arakawa K."/>
            <person name="Katayama T."/>
            <person name="Toyoda A."/>
            <person name="Kunieda T."/>
        </authorList>
    </citation>
    <scope>NUCLEOTIDE SEQUENCE [LARGE SCALE GENOMIC DNA]</scope>
    <source>
        <strain evidence="1 2">YOKOZUNA-1</strain>
    </source>
</reference>
<dbReference type="EMBL" id="BDGG01000003">
    <property type="protein sequence ID" value="GAU96981.1"/>
    <property type="molecule type" value="Genomic_DNA"/>
</dbReference>
<accession>A0A1D1V5L1</accession>
<keyword evidence="2" id="KW-1185">Reference proteome</keyword>
<evidence type="ECO:0000313" key="1">
    <source>
        <dbReference type="EMBL" id="GAU96981.1"/>
    </source>
</evidence>
<dbReference type="AlphaFoldDB" id="A0A1D1V5L1"/>
<evidence type="ECO:0000313" key="2">
    <source>
        <dbReference type="Proteomes" id="UP000186922"/>
    </source>
</evidence>
<gene>
    <name evidence="1" type="primary">RvY_08344-1</name>
    <name evidence="1" type="synonym">RvY_08344.1</name>
    <name evidence="1" type="ORF">RvY_08344</name>
</gene>